<dbReference type="HOGENOM" id="CLU_2424363_0_0_6"/>
<dbReference type="OrthoDB" id="6215270at2"/>
<protein>
    <submittedName>
        <fullName evidence="1">Uncharacterized protein</fullName>
    </submittedName>
</protein>
<proteinExistence type="predicted"/>
<accession>A0A090I5N7</accession>
<dbReference type="STRING" id="80852.AWOD_II_0225"/>
<name>A0A090I5N7_9GAMM</name>
<keyword evidence="2" id="KW-1185">Reference proteome</keyword>
<sequence length="94" mass="11123">MSISTSLSHTFKRIAKAVGEVIEFQSRIWIINIHEGTLNDESFIINEDSFQEPMQWMVKRKYSTEMIDKVDMMKRSQVIVLILNNVEHRLIRVK</sequence>
<evidence type="ECO:0000313" key="1">
    <source>
        <dbReference type="EMBL" id="CED56875.1"/>
    </source>
</evidence>
<organism evidence="1 2">
    <name type="scientific">Aliivibrio wodanis</name>
    <dbReference type="NCBI Taxonomy" id="80852"/>
    <lineage>
        <taxon>Bacteria</taxon>
        <taxon>Pseudomonadati</taxon>
        <taxon>Pseudomonadota</taxon>
        <taxon>Gammaproteobacteria</taxon>
        <taxon>Vibrionales</taxon>
        <taxon>Vibrionaceae</taxon>
        <taxon>Aliivibrio</taxon>
    </lineage>
</organism>
<reference evidence="2" key="1">
    <citation type="submission" date="2014-09" db="EMBL/GenBank/DDBJ databases">
        <authorList>
            <person name="Hjerde E."/>
        </authorList>
    </citation>
    <scope>NUCLEOTIDE SEQUENCE [LARGE SCALE GENOMIC DNA]</scope>
    <source>
        <strain evidence="2">06/09/139</strain>
    </source>
</reference>
<dbReference type="GeneID" id="28542469"/>
<dbReference type="PATRIC" id="fig|80852.17.peg.2974"/>
<evidence type="ECO:0000313" key="2">
    <source>
        <dbReference type="Proteomes" id="UP000032427"/>
    </source>
</evidence>
<dbReference type="KEGG" id="awd:AWOD_II_0225"/>
<gene>
    <name evidence="1" type="ORF">AWOD_II_0225</name>
</gene>
<dbReference type="Proteomes" id="UP000032427">
    <property type="component" value="Chromosome 2"/>
</dbReference>
<dbReference type="EMBL" id="LN554847">
    <property type="protein sequence ID" value="CED56875.1"/>
    <property type="molecule type" value="Genomic_DNA"/>
</dbReference>
<dbReference type="AlphaFoldDB" id="A0A090I5N7"/>